<dbReference type="EnsemblMetazoa" id="CPIJ013766-RA">
    <property type="protein sequence ID" value="CPIJ013766-PA"/>
    <property type="gene ID" value="CPIJ013766"/>
</dbReference>
<dbReference type="eggNOG" id="ENOG502THPK">
    <property type="taxonomic scope" value="Eukaryota"/>
</dbReference>
<reference evidence="4" key="1">
    <citation type="submission" date="2007-03" db="EMBL/GenBank/DDBJ databases">
        <title>Annotation of Culex pipiens quinquefasciatus.</title>
        <authorList>
            <consortium name="The Broad Institute Genome Sequencing Platform"/>
            <person name="Atkinson P.W."/>
            <person name="Hemingway J."/>
            <person name="Christensen B.M."/>
            <person name="Higgs S."/>
            <person name="Kodira C."/>
            <person name="Hannick L."/>
            <person name="Megy K."/>
            <person name="O'Leary S."/>
            <person name="Pearson M."/>
            <person name="Haas B.J."/>
            <person name="Mauceli E."/>
            <person name="Wortman J.R."/>
            <person name="Lee N.H."/>
            <person name="Guigo R."/>
            <person name="Stanke M."/>
            <person name="Alvarado L."/>
            <person name="Amedeo P."/>
            <person name="Antoine C.H."/>
            <person name="Arensburger P."/>
            <person name="Bidwell S.L."/>
            <person name="Crawford M."/>
            <person name="Camaro F."/>
            <person name="Devon K."/>
            <person name="Engels R."/>
            <person name="Hammond M."/>
            <person name="Howarth C."/>
            <person name="Koehrsen M."/>
            <person name="Lawson D."/>
            <person name="Montgomery P."/>
            <person name="Nene V."/>
            <person name="Nusbaum C."/>
            <person name="Puiu D."/>
            <person name="Romero-Severson J."/>
            <person name="Severson D.W."/>
            <person name="Shumway M."/>
            <person name="Sisk P."/>
            <person name="Stolte C."/>
            <person name="Zeng Q."/>
            <person name="Eisenstadt E."/>
            <person name="Fraser-Liggett C."/>
            <person name="Strausberg R."/>
            <person name="Galagan J."/>
            <person name="Birren B."/>
            <person name="Collins F.H."/>
        </authorList>
    </citation>
    <scope>NUCLEOTIDE SEQUENCE [LARGE SCALE GENOMIC DNA]</scope>
    <source>
        <strain evidence="4">JHB</strain>
    </source>
</reference>
<dbReference type="AlphaFoldDB" id="B0X2J5"/>
<dbReference type="STRING" id="7176.B0X2J5"/>
<dbReference type="PRINTS" id="PR00947">
    <property type="entry name" value="CUTICLE"/>
</dbReference>
<dbReference type="Pfam" id="PF00379">
    <property type="entry name" value="Chitin_bind_4"/>
    <property type="match status" value="1"/>
</dbReference>
<dbReference type="PROSITE" id="PS51155">
    <property type="entry name" value="CHIT_BIND_RR_2"/>
    <property type="match status" value="1"/>
</dbReference>
<dbReference type="VEuPathDB" id="VectorBase:CQUJHB002343"/>
<keyword evidence="1 2" id="KW-0193">Cuticle</keyword>
<evidence type="ECO:0000313" key="5">
    <source>
        <dbReference type="EnsemblMetazoa" id="CPIJ013766-PA"/>
    </source>
</evidence>
<proteinExistence type="predicted"/>
<dbReference type="InParanoid" id="B0X2J5"/>
<gene>
    <name evidence="5" type="primary">6046706</name>
    <name evidence="4" type="ORF">CpipJ_CPIJ013766</name>
</gene>
<dbReference type="HOGENOM" id="CLU_075165_1_1_1"/>
<feature type="signal peptide" evidence="3">
    <location>
        <begin position="1"/>
        <end position="17"/>
    </location>
</feature>
<dbReference type="EMBL" id="DS232291">
    <property type="protein sequence ID" value="EDS39218.1"/>
    <property type="molecule type" value="Genomic_DNA"/>
</dbReference>
<protein>
    <submittedName>
        <fullName evidence="4">Cuticle protein</fullName>
    </submittedName>
</protein>
<dbReference type="PANTHER" id="PTHR12236:SF46">
    <property type="entry name" value="CUTICULAR PROTEIN 30B-RELATED"/>
    <property type="match status" value="1"/>
</dbReference>
<dbReference type="GO" id="GO:0042302">
    <property type="term" value="F:structural constituent of cuticle"/>
    <property type="evidence" value="ECO:0007669"/>
    <property type="project" value="UniProtKB-UniRule"/>
</dbReference>
<accession>B0X2J5</accession>
<dbReference type="VEuPathDB" id="VectorBase:CPIJ013766"/>
<sequence length="175" mass="19805">MTCKFIILAALAATVSAQYYHHSAEEDHHAPAEYKFEYSVHDDHTGDIKSQQEERHGDSVKGQYSLIDADGYRRVVDYSSDKHTGFNAVVRREPIKGHHVVVAAPKKIVQYVKPALVHHVQPVQHVEYHHHVAPQVHHVTIPQVHHVQPVIATAYTSHQAQSHTSFKSGKTAYQY</sequence>
<dbReference type="InterPro" id="IPR000618">
    <property type="entry name" value="Insect_cuticle"/>
</dbReference>
<organism>
    <name type="scientific">Culex quinquefasciatus</name>
    <name type="common">Southern house mosquito</name>
    <name type="synonym">Culex pungens</name>
    <dbReference type="NCBI Taxonomy" id="7176"/>
    <lineage>
        <taxon>Eukaryota</taxon>
        <taxon>Metazoa</taxon>
        <taxon>Ecdysozoa</taxon>
        <taxon>Arthropoda</taxon>
        <taxon>Hexapoda</taxon>
        <taxon>Insecta</taxon>
        <taxon>Pterygota</taxon>
        <taxon>Neoptera</taxon>
        <taxon>Endopterygota</taxon>
        <taxon>Diptera</taxon>
        <taxon>Nematocera</taxon>
        <taxon>Culicoidea</taxon>
        <taxon>Culicidae</taxon>
        <taxon>Culicinae</taxon>
        <taxon>Culicini</taxon>
        <taxon>Culex</taxon>
        <taxon>Culex</taxon>
    </lineage>
</organism>
<dbReference type="OrthoDB" id="6382835at2759"/>
<evidence type="ECO:0000256" key="2">
    <source>
        <dbReference type="PROSITE-ProRule" id="PRU00497"/>
    </source>
</evidence>
<evidence type="ECO:0000313" key="4">
    <source>
        <dbReference type="EMBL" id="EDS39218.1"/>
    </source>
</evidence>
<evidence type="ECO:0000256" key="3">
    <source>
        <dbReference type="SAM" id="SignalP"/>
    </source>
</evidence>
<dbReference type="Proteomes" id="UP000002320">
    <property type="component" value="Unassembled WGS sequence"/>
</dbReference>
<dbReference type="InterPro" id="IPR051217">
    <property type="entry name" value="Insect_Cuticle_Struc_Prot"/>
</dbReference>
<reference evidence="5" key="2">
    <citation type="submission" date="2021-02" db="UniProtKB">
        <authorList>
            <consortium name="EnsemblMetazoa"/>
        </authorList>
    </citation>
    <scope>IDENTIFICATION</scope>
    <source>
        <strain evidence="5">JHB</strain>
    </source>
</reference>
<keyword evidence="6" id="KW-1185">Reference proteome</keyword>
<evidence type="ECO:0000313" key="6">
    <source>
        <dbReference type="Proteomes" id="UP000002320"/>
    </source>
</evidence>
<evidence type="ECO:0000256" key="1">
    <source>
        <dbReference type="ARBA" id="ARBA00022460"/>
    </source>
</evidence>
<dbReference type="KEGG" id="cqu:CpipJ_CPIJ013766"/>
<feature type="chain" id="PRO_5011408868" evidence="3">
    <location>
        <begin position="18"/>
        <end position="175"/>
    </location>
</feature>
<dbReference type="PANTHER" id="PTHR12236">
    <property type="entry name" value="STRUCTURAL CONTITUENT OF CUTICLE"/>
    <property type="match status" value="1"/>
</dbReference>
<dbReference type="OMA" id="YSSDKHT"/>
<keyword evidence="3" id="KW-0732">Signal</keyword>
<dbReference type="GO" id="GO:0031012">
    <property type="term" value="C:extracellular matrix"/>
    <property type="evidence" value="ECO:0007669"/>
    <property type="project" value="TreeGrafter"/>
</dbReference>
<dbReference type="GO" id="GO:0005615">
    <property type="term" value="C:extracellular space"/>
    <property type="evidence" value="ECO:0007669"/>
    <property type="project" value="TreeGrafter"/>
</dbReference>
<name>B0X2J5_CULQU</name>